<dbReference type="STRING" id="1237085.Ngar_c08190"/>
<name>K0I907_NITGG</name>
<dbReference type="InterPro" id="IPR003746">
    <property type="entry name" value="DUF167"/>
</dbReference>
<dbReference type="Pfam" id="PF02594">
    <property type="entry name" value="DUF167"/>
    <property type="match status" value="1"/>
</dbReference>
<dbReference type="Gene3D" id="3.30.1200.10">
    <property type="entry name" value="YggU-like"/>
    <property type="match status" value="1"/>
</dbReference>
<protein>
    <recommendedName>
        <fullName evidence="4">DUF167 domain-containing protein</fullName>
    </recommendedName>
</protein>
<dbReference type="SUPFAM" id="SSF69786">
    <property type="entry name" value="YggU-like"/>
    <property type="match status" value="1"/>
</dbReference>
<keyword evidence="3" id="KW-1185">Reference proteome</keyword>
<evidence type="ECO:0008006" key="4">
    <source>
        <dbReference type="Google" id="ProtNLM"/>
    </source>
</evidence>
<dbReference type="Proteomes" id="UP000008037">
    <property type="component" value="Chromosome"/>
</dbReference>
<gene>
    <name evidence="2" type="ordered locus">Ngar_c08190</name>
</gene>
<dbReference type="InterPro" id="IPR036591">
    <property type="entry name" value="YggU-like_sf"/>
</dbReference>
<sequence>MRYLVLVRFSSDDRLEVSDDEIAVSIKSQPERGKANRELVKKLAAHFGVGEDRIRIVSGLTSRKKVVEVL</sequence>
<evidence type="ECO:0000256" key="1">
    <source>
        <dbReference type="ARBA" id="ARBA00010364"/>
    </source>
</evidence>
<accession>K0I907</accession>
<evidence type="ECO:0000313" key="2">
    <source>
        <dbReference type="EMBL" id="AFU57761.1"/>
    </source>
</evidence>
<dbReference type="HOGENOM" id="CLU_130694_5_3_2"/>
<dbReference type="EMBL" id="CP002408">
    <property type="protein sequence ID" value="AFU57761.1"/>
    <property type="molecule type" value="Genomic_DNA"/>
</dbReference>
<dbReference type="SMART" id="SM01152">
    <property type="entry name" value="DUF167"/>
    <property type="match status" value="1"/>
</dbReference>
<dbReference type="NCBIfam" id="TIGR00251">
    <property type="entry name" value="DUF167 family protein"/>
    <property type="match status" value="1"/>
</dbReference>
<dbReference type="AlphaFoldDB" id="K0I907"/>
<reference evidence="2 3" key="1">
    <citation type="journal article" date="2012" name="Environ. Microbiol.">
        <title>The genome of the ammonia-oxidizing Candidatus Nitrososphaera gargensis: insights into metabolic versatility and environmental adaptations.</title>
        <authorList>
            <person name="Spang A."/>
            <person name="Poehlein A."/>
            <person name="Offre P."/>
            <person name="Zumbragel S."/>
            <person name="Haider S."/>
            <person name="Rychlik N."/>
            <person name="Nowka B."/>
            <person name="Schmeisser C."/>
            <person name="Lebedeva E.V."/>
            <person name="Rattei T."/>
            <person name="Bohm C."/>
            <person name="Schmid M."/>
            <person name="Galushko A."/>
            <person name="Hatzenpichler R."/>
            <person name="Weinmaier T."/>
            <person name="Daniel R."/>
            <person name="Schleper C."/>
            <person name="Spieck E."/>
            <person name="Streit W."/>
            <person name="Wagner M."/>
        </authorList>
    </citation>
    <scope>NUCLEOTIDE SEQUENCE [LARGE SCALE GENOMIC DNA]</scope>
    <source>
        <strain evidence="3">Ga9.2</strain>
    </source>
</reference>
<dbReference type="InParanoid" id="K0I907"/>
<organism evidence="2 3">
    <name type="scientific">Nitrososphaera gargensis (strain Ga9.2)</name>
    <dbReference type="NCBI Taxonomy" id="1237085"/>
    <lineage>
        <taxon>Archaea</taxon>
        <taxon>Nitrososphaerota</taxon>
        <taxon>Nitrososphaeria</taxon>
        <taxon>Nitrososphaerales</taxon>
        <taxon>Nitrososphaeraceae</taxon>
        <taxon>Nitrososphaera</taxon>
    </lineage>
</organism>
<proteinExistence type="inferred from homology"/>
<dbReference type="OrthoDB" id="10336at2157"/>
<dbReference type="KEGG" id="nga:Ngar_c08190"/>
<dbReference type="BioCyc" id="CNIT1237085:G1324-817-MONOMER"/>
<comment type="similarity">
    <text evidence="1">Belongs to the UPF0235 family.</text>
</comment>
<evidence type="ECO:0000313" key="3">
    <source>
        <dbReference type="Proteomes" id="UP000008037"/>
    </source>
</evidence>